<dbReference type="InterPro" id="IPR006626">
    <property type="entry name" value="PbH1"/>
</dbReference>
<feature type="compositionally biased region" description="Low complexity" evidence="1">
    <location>
        <begin position="406"/>
        <end position="455"/>
    </location>
</feature>
<sequence>MNFKICLSAAAALTLLCLDASAQTVTNTEELLGAIANAEPGDTIELAAGTYRVNQNISVNRPGPVTLTGQDAVIEFDALEGFKVSAPDWTFQNLTIRGVCADDNDCEHAFHIVGGADNTTIRGCGLHDFNAQIKANGEGEPRQFPDNVLLEFNEFSDTRPRQTANPVTKIDVVGGRDWVIRHNIIRDFVKGEGNRISYGAFLKGNSRNGVFDSNFVACSNGFEDPGAVTIGLSLGGGGTSPDSICEDQSCTPEHQDGLLQNNIIANCSDVGIYINKGAGTSILNNTLVDTSGIDIRFDSSTAIIANNFVDGRVRERDSGTISDSSNNIVEIDPGQYFQDAPNLNFGLLSAEEVVDQGRDENVTHDFCGRARTAPLDIGALEYSLGAPCVIATNLEDLLDSKVPSQNNNNNPNNPNNTNSGTNSSNSNQTNGTNGSTDTNNANNTNSGESNNSNNQETFEDDVELENTGCGCASTDGPPWTIVILLIGFGLLRRKRTPLT</sequence>
<keyword evidence="5" id="KW-1185">Reference proteome</keyword>
<dbReference type="SUPFAM" id="SSF51126">
    <property type="entry name" value="Pectin lyase-like"/>
    <property type="match status" value="1"/>
</dbReference>
<dbReference type="SMART" id="SM00710">
    <property type="entry name" value="PbH1"/>
    <property type="match status" value="4"/>
</dbReference>
<dbReference type="Proteomes" id="UP000321595">
    <property type="component" value="Chromosome"/>
</dbReference>
<dbReference type="Gene3D" id="2.160.20.10">
    <property type="entry name" value="Single-stranded right-handed beta-helix, Pectin lyase-like"/>
    <property type="match status" value="1"/>
</dbReference>
<dbReference type="InterPro" id="IPR012334">
    <property type="entry name" value="Pectin_lyas_fold"/>
</dbReference>
<evidence type="ECO:0000259" key="3">
    <source>
        <dbReference type="Pfam" id="PF13229"/>
    </source>
</evidence>
<reference evidence="4 5" key="1">
    <citation type="submission" date="2019-08" db="EMBL/GenBank/DDBJ databases">
        <authorList>
            <person name="Liang Q."/>
        </authorList>
    </citation>
    <scope>NUCLEOTIDE SEQUENCE [LARGE SCALE GENOMIC DNA]</scope>
    <source>
        <strain evidence="4 5">V1718</strain>
    </source>
</reference>
<feature type="chain" id="PRO_5023008300" description="Right handed beta helix domain-containing protein" evidence="2">
    <location>
        <begin position="23"/>
        <end position="499"/>
    </location>
</feature>
<dbReference type="AlphaFoldDB" id="A0A5B8XSQ5"/>
<evidence type="ECO:0000256" key="1">
    <source>
        <dbReference type="SAM" id="MobiDB-lite"/>
    </source>
</evidence>
<evidence type="ECO:0000313" key="5">
    <source>
        <dbReference type="Proteomes" id="UP000321595"/>
    </source>
</evidence>
<evidence type="ECO:0000313" key="4">
    <source>
        <dbReference type="EMBL" id="QED26666.1"/>
    </source>
</evidence>
<feature type="domain" description="Right handed beta helix" evidence="3">
    <location>
        <begin position="113"/>
        <end position="308"/>
    </location>
</feature>
<feature type="region of interest" description="Disordered" evidence="1">
    <location>
        <begin position="400"/>
        <end position="455"/>
    </location>
</feature>
<dbReference type="RefSeq" id="WP_146958301.1">
    <property type="nucleotide sequence ID" value="NZ_CP042467.1"/>
</dbReference>
<dbReference type="Pfam" id="PF13229">
    <property type="entry name" value="Beta_helix"/>
    <property type="match status" value="1"/>
</dbReference>
<feature type="signal peptide" evidence="2">
    <location>
        <begin position="1"/>
        <end position="22"/>
    </location>
</feature>
<dbReference type="InterPro" id="IPR039448">
    <property type="entry name" value="Beta_helix"/>
</dbReference>
<accession>A0A5B8XSQ5</accession>
<gene>
    <name evidence="4" type="ORF">FRD01_05280</name>
</gene>
<name>A0A5B8XSQ5_9DELT</name>
<dbReference type="KEGG" id="bbae:FRD01_05280"/>
<dbReference type="OrthoDB" id="5496540at2"/>
<protein>
    <recommendedName>
        <fullName evidence="3">Right handed beta helix domain-containing protein</fullName>
    </recommendedName>
</protein>
<dbReference type="EMBL" id="CP042467">
    <property type="protein sequence ID" value="QED26666.1"/>
    <property type="molecule type" value="Genomic_DNA"/>
</dbReference>
<organism evidence="4 5">
    <name type="scientific">Microvenator marinus</name>
    <dbReference type="NCBI Taxonomy" id="2600177"/>
    <lineage>
        <taxon>Bacteria</taxon>
        <taxon>Deltaproteobacteria</taxon>
        <taxon>Bradymonadales</taxon>
        <taxon>Microvenatoraceae</taxon>
        <taxon>Microvenator</taxon>
    </lineage>
</organism>
<proteinExistence type="predicted"/>
<evidence type="ECO:0000256" key="2">
    <source>
        <dbReference type="SAM" id="SignalP"/>
    </source>
</evidence>
<keyword evidence="2" id="KW-0732">Signal</keyword>
<dbReference type="InterPro" id="IPR011050">
    <property type="entry name" value="Pectin_lyase_fold/virulence"/>
</dbReference>